<reference evidence="2" key="1">
    <citation type="journal article" date="2016" name="Int. J. Mol. Sci.">
        <title>Comparative genomics of the extreme acidophile Acidithiobacillus thiooxidans reveals intraspecific divergence and niche adaptation.</title>
        <authorList>
            <person name="Zhang X."/>
            <person name="Feng X."/>
            <person name="Tao J."/>
            <person name="Ma L."/>
            <person name="Xiao Y."/>
            <person name="Liang Y."/>
            <person name="Liu X."/>
            <person name="Yin H."/>
        </authorList>
    </citation>
    <scope>NUCLEOTIDE SEQUENCE [LARGE SCALE GENOMIC DNA]</scope>
    <source>
        <strain evidence="2">DXS-W</strain>
    </source>
</reference>
<organism evidence="2 3">
    <name type="scientific">Acidithiobacillus thiooxidans</name>
    <name type="common">Thiobacillus thiooxidans</name>
    <dbReference type="NCBI Taxonomy" id="930"/>
    <lineage>
        <taxon>Bacteria</taxon>
        <taxon>Pseudomonadati</taxon>
        <taxon>Pseudomonadota</taxon>
        <taxon>Acidithiobacillia</taxon>
        <taxon>Acidithiobacillales</taxon>
        <taxon>Acidithiobacillaceae</taxon>
        <taxon>Acidithiobacillus</taxon>
    </lineage>
</organism>
<sequence length="325" mass="35420">MKILSFIAQVTAFLLSLSSVAHAAVDSLNCPAIAANTSDNYAKGCIAPLSPLREAICHYKPKRWVDNLRLFDSTLGNYYVRYLRSAGVGTSVCKQLLNGHQAYESQLEQCGNHGDCVLKVMDAWSQKLSKIEKSLRVPIKMSSLQQFAGKAYIQDGSKTVPLLERLKQGMDLFPLPRLALKNGNELIWGFQPHNAQVQSLMILNHQGDVQVMGLVDNLYLGMSGGQAPAGLDPEARLSLLVRNPAALSENLPAIHAWAAASLLGFNQTCPGKDQQACQAAMAQTLPIKAYNLNCKVKPQGNILVDHCTLPLPSVKNDVSPGLFWQ</sequence>
<comment type="caution">
    <text evidence="2">The sequence shown here is derived from an EMBL/GenBank/DDBJ whole genome shotgun (WGS) entry which is preliminary data.</text>
</comment>
<dbReference type="EMBL" id="LWRY01000218">
    <property type="protein sequence ID" value="OCX69389.1"/>
    <property type="molecule type" value="Genomic_DNA"/>
</dbReference>
<evidence type="ECO:0000313" key="2">
    <source>
        <dbReference type="EMBL" id="OCX69389.1"/>
    </source>
</evidence>
<evidence type="ECO:0000256" key="1">
    <source>
        <dbReference type="SAM" id="SignalP"/>
    </source>
</evidence>
<keyword evidence="1" id="KW-0732">Signal</keyword>
<proteinExistence type="predicted"/>
<accession>A0A1C2I073</accession>
<gene>
    <name evidence="2" type="ORF">A6M23_15415</name>
</gene>
<protein>
    <submittedName>
        <fullName evidence="2">Uncharacterized protein</fullName>
    </submittedName>
</protein>
<keyword evidence="3" id="KW-1185">Reference proteome</keyword>
<evidence type="ECO:0000313" key="3">
    <source>
        <dbReference type="Proteomes" id="UP000095008"/>
    </source>
</evidence>
<dbReference type="AlphaFoldDB" id="A0A1C2I073"/>
<dbReference type="Proteomes" id="UP000095008">
    <property type="component" value="Unassembled WGS sequence"/>
</dbReference>
<feature type="signal peptide" evidence="1">
    <location>
        <begin position="1"/>
        <end position="23"/>
    </location>
</feature>
<name>A0A1C2I073_ACITH</name>
<feature type="chain" id="PRO_5008663455" evidence="1">
    <location>
        <begin position="24"/>
        <end position="325"/>
    </location>
</feature>
<dbReference type="RefSeq" id="WP_065973918.1">
    <property type="nucleotide sequence ID" value="NZ_LWRY01000218.1"/>
</dbReference>
<dbReference type="OrthoDB" id="5297715at2"/>